<dbReference type="HOGENOM" id="CLU_050387_0_0_1"/>
<dbReference type="GO" id="GO:0005765">
    <property type="term" value="C:lysosomal membrane"/>
    <property type="evidence" value="ECO:0007669"/>
    <property type="project" value="TreeGrafter"/>
</dbReference>
<dbReference type="OMA" id="CCCACAC"/>
<dbReference type="GO" id="GO:0052816">
    <property type="term" value="F:long-chain fatty acyl-CoA hydrolase activity"/>
    <property type="evidence" value="ECO:0007669"/>
    <property type="project" value="Ensembl"/>
</dbReference>
<evidence type="ECO:0000256" key="1">
    <source>
        <dbReference type="ARBA" id="ARBA00007028"/>
    </source>
</evidence>
<evidence type="ECO:0000256" key="10">
    <source>
        <dbReference type="ARBA" id="ARBA00047409"/>
    </source>
</evidence>
<dbReference type="GO" id="GO:0008474">
    <property type="term" value="F:palmitoyl-(protein) hydrolase activity"/>
    <property type="evidence" value="ECO:0007669"/>
    <property type="project" value="UniProtKB-EC"/>
</dbReference>
<dbReference type="STRING" id="61853.ENSNLEP00000019696"/>
<comment type="similarity">
    <text evidence="1">Belongs to the CLN5 family.</text>
</comment>
<sequence>MRPPGLDRILLGARPKRLPGLQSVEAAAGRARGGVTRRNLRLLPSSRADAQGQGASRPGLAALRMLLLPASQASRGSGSTGCSLMAQEVDTAQGAEMRRGAGAARGRASWCWALALLWLAAVTGWPRASGIPSRRHWPVPYKRFDFRPKPDPYCQAKYTFCPTGSPIPVMEGDDDIEVFRLQAPVWEFKYGDLLGHLKIMHDAIGFRSTLTGKNYTMEWYELFQLGNCTFPHLRPEMEAPFWCNQGAACFFEGIDDVHWKENGTLVQVATISGNMFNQMAKWVKQDNETGIYYETWNVKASPEKGAETWFDSYDCSKFVLRTFNKLAEFGAEFKNIETNYTRIFLYSGEPTYLGNETSVFGPTGNKTLGLAIKRFYYPFKPHLSTKEFLLSLLQIFDAVIVHRQFYLFYNFEYWFLPMKFPFIKITYEEIPLPNRNKTPSGL</sequence>
<evidence type="ECO:0000256" key="3">
    <source>
        <dbReference type="ARBA" id="ARBA00023180"/>
    </source>
</evidence>
<dbReference type="PANTHER" id="PTHR15380">
    <property type="entry name" value="CEROID-LIPOFUSCINOSIS, NEURONAL 5"/>
    <property type="match status" value="1"/>
</dbReference>
<reference evidence="16 17" key="1">
    <citation type="submission" date="2012-10" db="EMBL/GenBank/DDBJ databases">
        <authorList>
            <consortium name="Gibbon Genome Sequencing Consortium"/>
        </authorList>
    </citation>
    <scope>NUCLEOTIDE SEQUENCE [LARGE SCALE GENOMIC DNA]</scope>
</reference>
<evidence type="ECO:0000256" key="8">
    <source>
        <dbReference type="ARBA" id="ARBA00044557"/>
    </source>
</evidence>
<evidence type="ECO:0000313" key="17">
    <source>
        <dbReference type="Proteomes" id="UP000001073"/>
    </source>
</evidence>
<evidence type="ECO:0000256" key="4">
    <source>
        <dbReference type="ARBA" id="ARBA00044494"/>
    </source>
</evidence>
<dbReference type="eggNOG" id="ENOG502QPQ5">
    <property type="taxonomic scope" value="Eukaryota"/>
</dbReference>
<dbReference type="CTD" id="1203"/>
<accession>G1S2F8</accession>
<evidence type="ECO:0000256" key="5">
    <source>
        <dbReference type="ARBA" id="ARBA00044532"/>
    </source>
</evidence>
<comment type="catalytic activity">
    <reaction evidence="15">
        <text>2 1-octadecanoyl-sn-glycero-3-phospho-(1'-sn-glycerol) = 1-octadecanoyl-sn-glycero-3-phospho-(3'-octadecanoyl-1'-sn-glycerol) + sn-glycero-3-phospho-(1'-sn-glycerol)</text>
        <dbReference type="Rhea" id="RHEA:77603"/>
        <dbReference type="ChEBI" id="CHEBI:64717"/>
        <dbReference type="ChEBI" id="CHEBI:72827"/>
        <dbReference type="ChEBI" id="CHEBI:232638"/>
    </reaction>
    <physiologicalReaction direction="left-to-right" evidence="15">
        <dbReference type="Rhea" id="RHEA:77604"/>
    </physiologicalReaction>
</comment>
<dbReference type="GO" id="GO:0005775">
    <property type="term" value="C:vacuolar lumen"/>
    <property type="evidence" value="ECO:0007669"/>
    <property type="project" value="Ensembl"/>
</dbReference>
<evidence type="ECO:0000256" key="12">
    <source>
        <dbReference type="ARBA" id="ARBA00051022"/>
    </source>
</evidence>
<keyword evidence="3" id="KW-0325">Glycoprotein</keyword>
<comment type="catalytic activity">
    <reaction evidence="14">
        <text>2 1-acyl-sn-glycero-3-phospho-(1'-sn-glycerol) = 1-acyl-sn-glycero-3-phospho-(3'-acyl-sn-1'-glycerol) + sn-glycero-3-phospho-(1'-sn-glycerol)</text>
        <dbReference type="Rhea" id="RHEA:77619"/>
        <dbReference type="ChEBI" id="CHEBI:64717"/>
        <dbReference type="ChEBI" id="CHEBI:64840"/>
        <dbReference type="ChEBI" id="CHEBI:232628"/>
    </reaction>
    <physiologicalReaction direction="left-to-right" evidence="14">
        <dbReference type="Rhea" id="RHEA:77620"/>
    </physiologicalReaction>
</comment>
<reference evidence="16" key="2">
    <citation type="submission" date="2025-08" db="UniProtKB">
        <authorList>
            <consortium name="Ensembl"/>
        </authorList>
    </citation>
    <scope>IDENTIFICATION</scope>
</reference>
<evidence type="ECO:0000256" key="6">
    <source>
        <dbReference type="ARBA" id="ARBA00044547"/>
    </source>
</evidence>
<keyword evidence="17" id="KW-1185">Reference proteome</keyword>
<dbReference type="EC" id="3.1.2.22" evidence="2"/>
<evidence type="ECO:0000256" key="7">
    <source>
        <dbReference type="ARBA" id="ARBA00044556"/>
    </source>
</evidence>
<proteinExistence type="inferred from homology"/>
<comment type="catalytic activity">
    <reaction evidence="13">
        <text>2 1-hexadecanoyl-sn-glycero-3-phospho-(1'-sn-glycerol) = 1-hexadecanoyl-sn-glycero-3-phospho-(3'-hexadecanoyl-1'-sn-glycerol) + sn-glycero-3-phospho-(1'-sn-glycerol)</text>
        <dbReference type="Rhea" id="RHEA:77607"/>
        <dbReference type="ChEBI" id="CHEBI:64717"/>
        <dbReference type="ChEBI" id="CHEBI:75158"/>
        <dbReference type="ChEBI" id="CHEBI:232639"/>
    </reaction>
    <physiologicalReaction direction="left-to-right" evidence="13">
        <dbReference type="Rhea" id="RHEA:77608"/>
    </physiologicalReaction>
</comment>
<dbReference type="Ensembl" id="ENSNLET00000020688.2">
    <property type="protein sequence ID" value="ENSNLEP00000019696.1"/>
    <property type="gene ID" value="ENSNLEG00000016242.2"/>
</dbReference>
<dbReference type="GO" id="GO:0007040">
    <property type="term" value="P:lysosome organization"/>
    <property type="evidence" value="ECO:0007669"/>
    <property type="project" value="Ensembl"/>
</dbReference>
<comment type="catalytic activity">
    <reaction evidence="12">
        <text>2 1-(9Z-octadecenoyl)-sn-glycero-3-phospho-(1'-sn-glycerol) = 1-(9Z-octadecenoyl)-sn-glycero-3-phospho-(3'-(9Z-octadecenoyl)-1'-sn-glycerol) + sn-glycero-3-phospho-(1'-sn-glycerol)</text>
        <dbReference type="Rhea" id="RHEA:77599"/>
        <dbReference type="ChEBI" id="CHEBI:64717"/>
        <dbReference type="ChEBI" id="CHEBI:72828"/>
        <dbReference type="ChEBI" id="CHEBI:232637"/>
    </reaction>
    <physiologicalReaction direction="left-to-right" evidence="12">
        <dbReference type="Rhea" id="RHEA:77600"/>
    </physiologicalReaction>
</comment>
<dbReference type="FunCoup" id="G1S2F8">
    <property type="interactions" value="759"/>
</dbReference>
<evidence type="ECO:0000313" key="16">
    <source>
        <dbReference type="Ensembl" id="ENSNLEP00000019696.1"/>
    </source>
</evidence>
<dbReference type="EMBL" id="ADFV01174645">
    <property type="status" value="NOT_ANNOTATED_CDS"/>
    <property type="molecule type" value="Genomic_DNA"/>
</dbReference>
<evidence type="ECO:0000256" key="14">
    <source>
        <dbReference type="ARBA" id="ARBA00051553"/>
    </source>
</evidence>
<organism evidence="16 17">
    <name type="scientific">Nomascus leucogenys</name>
    <name type="common">Northern white-cheeked gibbon</name>
    <name type="synonym">Hylobates leucogenys</name>
    <dbReference type="NCBI Taxonomy" id="61853"/>
    <lineage>
        <taxon>Eukaryota</taxon>
        <taxon>Metazoa</taxon>
        <taxon>Chordata</taxon>
        <taxon>Craniata</taxon>
        <taxon>Vertebrata</taxon>
        <taxon>Euteleostomi</taxon>
        <taxon>Mammalia</taxon>
        <taxon>Eutheria</taxon>
        <taxon>Euarchontoglires</taxon>
        <taxon>Primates</taxon>
        <taxon>Haplorrhini</taxon>
        <taxon>Catarrhini</taxon>
        <taxon>Hylobatidae</taxon>
        <taxon>Nomascus</taxon>
    </lineage>
</organism>
<comment type="catalytic activity">
    <reaction evidence="10">
        <text>S-hexadecanoyl-L-cysteinyl-[protein] + H2O = L-cysteinyl-[protein] + hexadecanoate + H(+)</text>
        <dbReference type="Rhea" id="RHEA:19233"/>
        <dbReference type="Rhea" id="RHEA-COMP:10131"/>
        <dbReference type="Rhea" id="RHEA-COMP:11032"/>
        <dbReference type="ChEBI" id="CHEBI:7896"/>
        <dbReference type="ChEBI" id="CHEBI:15377"/>
        <dbReference type="ChEBI" id="CHEBI:15378"/>
        <dbReference type="ChEBI" id="CHEBI:29950"/>
        <dbReference type="ChEBI" id="CHEBI:74151"/>
        <dbReference type="EC" id="3.1.2.22"/>
    </reaction>
    <physiologicalReaction direction="left-to-right" evidence="10">
        <dbReference type="Rhea" id="RHEA:19234"/>
    </physiologicalReaction>
</comment>
<gene>
    <name evidence="16" type="primary">CLN5</name>
</gene>
<evidence type="ECO:0000256" key="13">
    <source>
        <dbReference type="ARBA" id="ARBA00051183"/>
    </source>
</evidence>
<evidence type="ECO:0000256" key="11">
    <source>
        <dbReference type="ARBA" id="ARBA00050455"/>
    </source>
</evidence>
<dbReference type="GeneID" id="100581316"/>
<protein>
    <recommendedName>
        <fullName evidence="5">Bis(monoacylglycero)phosphate synthase CLN5</fullName>
        <ecNumber evidence="2">3.1.2.22</ecNumber>
    </recommendedName>
    <alternativeName>
        <fullName evidence="6">Ceroid-lipofuscinosis neuronal protein 5</fullName>
    </alternativeName>
    <alternativeName>
        <fullName evidence="8">Palmitoyl protein thioesterase CLN5</fullName>
    </alternativeName>
    <alternativeName>
        <fullName evidence="7">S-depalmitoylase CLN5</fullName>
    </alternativeName>
</protein>
<comment type="function">
    <text evidence="4">Exhibits palmitoyl protein thioesterase (S-depalmitoylation) activity in vitro and most likely plays a role in protein S-depalmitoylation.</text>
</comment>
<reference evidence="16" key="3">
    <citation type="submission" date="2025-09" db="UniProtKB">
        <authorList>
            <consortium name="Ensembl"/>
        </authorList>
    </citation>
    <scope>IDENTIFICATION</scope>
</reference>
<evidence type="ECO:0000256" key="2">
    <source>
        <dbReference type="ARBA" id="ARBA00012423"/>
    </source>
</evidence>
<dbReference type="InterPro" id="IPR026138">
    <property type="entry name" value="CLN5"/>
</dbReference>
<dbReference type="GO" id="GO:0016798">
    <property type="term" value="F:hydrolase activity, acting on glycosyl bonds"/>
    <property type="evidence" value="ECO:0007669"/>
    <property type="project" value="TreeGrafter"/>
</dbReference>
<dbReference type="GO" id="GO:0007601">
    <property type="term" value="P:visual perception"/>
    <property type="evidence" value="ECO:0007669"/>
    <property type="project" value="Ensembl"/>
</dbReference>
<dbReference type="PANTHER" id="PTHR15380:SF2">
    <property type="entry name" value="CEROID-LIPOFUSCINOSIS NEURONAL PROTEIN 5"/>
    <property type="match status" value="1"/>
</dbReference>
<dbReference type="AlphaFoldDB" id="G1S2F8"/>
<dbReference type="InParanoid" id="G1S2F8"/>
<evidence type="ECO:0000256" key="15">
    <source>
        <dbReference type="ARBA" id="ARBA00051789"/>
    </source>
</evidence>
<dbReference type="RefSeq" id="XP_003257397.1">
    <property type="nucleotide sequence ID" value="XM_003257349.3"/>
</dbReference>
<name>G1S2F8_NOMLE</name>
<dbReference type="Proteomes" id="UP000001073">
    <property type="component" value="Chromosome 5"/>
</dbReference>
<comment type="catalytic activity">
    <reaction evidence="11">
        <text>2 1-tetradecanoyl-sn-glycero-3-phospho-(1'-sn-glycerol) = 1-tetradecanoyl-sn-glycero-3-phospho-(3'-tetradecanoyl-1'-sn-glycerol) + sn-glycero-3-phospho-(1'-sn-glycerol)</text>
        <dbReference type="Rhea" id="RHEA:77611"/>
        <dbReference type="ChEBI" id="CHEBI:64717"/>
        <dbReference type="ChEBI" id="CHEBI:72826"/>
        <dbReference type="ChEBI" id="CHEBI:232640"/>
    </reaction>
    <physiologicalReaction direction="left-to-right" evidence="11">
        <dbReference type="Rhea" id="RHEA:77612"/>
    </physiologicalReaction>
</comment>
<evidence type="ECO:0000256" key="9">
    <source>
        <dbReference type="ARBA" id="ARBA00045492"/>
    </source>
</evidence>
<dbReference type="GeneTree" id="ENSGT00390000010065"/>
<comment type="function">
    <text evidence="9">Catalyzes the synthesis of bis(monoacylglycero)phosphate (BMP) via transacylation of 2 molecules of lysophosphatidylglycerol (LPG). BMP also known as lysobisphosphatidic acid plays a key role in the formation of intraluminal vesicles and in maintaining intracellular cholesterol homeostasis. Can use only LPG as the exclusive lysophospholipid acyl donor for base exchange and displays BMP synthase activity towards various LPGs (LPG 14:0, LPG 16:0, LPG 18:0, LPG 18:1) with a higher preference for longer chain lengths. Plays a role in influencing the retrograde trafficking of lysosomal sorting receptors SORT1 and IGF2R from the endosomes to the trans-Golgi network by controlling the recruitment of retromer complex to the endosomal membrane. Regulates the localization and activation of RAB7A which is required to recruit the retromer complex to the endosomal membrane.</text>
</comment>
<dbReference type="KEGG" id="nle:100581316"/>
<dbReference type="Pfam" id="PF15014">
    <property type="entry name" value="CLN5"/>
    <property type="match status" value="1"/>
</dbReference>
<dbReference type="OrthoDB" id="10005881at2759"/>